<keyword evidence="5" id="KW-1185">Reference proteome</keyword>
<dbReference type="Pfam" id="PF02597">
    <property type="entry name" value="ThiS"/>
    <property type="match status" value="1"/>
</dbReference>
<evidence type="ECO:0000256" key="3">
    <source>
        <dbReference type="ARBA" id="ARBA00024247"/>
    </source>
</evidence>
<dbReference type="SUPFAM" id="SSF54285">
    <property type="entry name" value="MoaD/ThiS"/>
    <property type="match status" value="1"/>
</dbReference>
<gene>
    <name evidence="4" type="primary">moaD</name>
    <name evidence="4" type="ORF">P9271_20930</name>
</gene>
<dbReference type="PANTHER" id="PTHR33359">
    <property type="entry name" value="MOLYBDOPTERIN SYNTHASE SULFUR CARRIER SUBUNIT"/>
    <property type="match status" value="1"/>
</dbReference>
<dbReference type="PANTHER" id="PTHR33359:SF1">
    <property type="entry name" value="MOLYBDOPTERIN SYNTHASE SULFUR CARRIER SUBUNIT"/>
    <property type="match status" value="1"/>
</dbReference>
<organism evidence="4 5">
    <name type="scientific">Metabacillus fastidiosus</name>
    <dbReference type="NCBI Taxonomy" id="1458"/>
    <lineage>
        <taxon>Bacteria</taxon>
        <taxon>Bacillati</taxon>
        <taxon>Bacillota</taxon>
        <taxon>Bacilli</taxon>
        <taxon>Bacillales</taxon>
        <taxon>Bacillaceae</taxon>
        <taxon>Metabacillus</taxon>
    </lineage>
</organism>
<accession>A0ABU6P5F9</accession>
<proteinExistence type="inferred from homology"/>
<dbReference type="CDD" id="cd00754">
    <property type="entry name" value="Ubl_MoaD"/>
    <property type="match status" value="1"/>
</dbReference>
<dbReference type="RefSeq" id="WP_066232260.1">
    <property type="nucleotide sequence ID" value="NZ_JARTFS010000018.1"/>
</dbReference>
<protein>
    <recommendedName>
        <fullName evidence="3">Molybdopterin synthase sulfur carrier subunit</fullName>
    </recommendedName>
</protein>
<dbReference type="Gene3D" id="3.10.20.30">
    <property type="match status" value="1"/>
</dbReference>
<dbReference type="InterPro" id="IPR016155">
    <property type="entry name" value="Mopterin_synth/thiamin_S_b"/>
</dbReference>
<name>A0ABU6P5F9_9BACI</name>
<evidence type="ECO:0000256" key="1">
    <source>
        <dbReference type="ARBA" id="ARBA00022741"/>
    </source>
</evidence>
<dbReference type="EMBL" id="JARTFS010000018">
    <property type="protein sequence ID" value="MED4403779.1"/>
    <property type="molecule type" value="Genomic_DNA"/>
</dbReference>
<evidence type="ECO:0000313" key="4">
    <source>
        <dbReference type="EMBL" id="MED4403779.1"/>
    </source>
</evidence>
<dbReference type="InterPro" id="IPR003749">
    <property type="entry name" value="ThiS/MoaD-like"/>
</dbReference>
<dbReference type="InterPro" id="IPR044672">
    <property type="entry name" value="MOCS2A"/>
</dbReference>
<dbReference type="NCBIfam" id="TIGR01682">
    <property type="entry name" value="moaD"/>
    <property type="match status" value="1"/>
</dbReference>
<keyword evidence="1" id="KW-0547">Nucleotide-binding</keyword>
<comment type="similarity">
    <text evidence="2">Belongs to the MoaD family.</text>
</comment>
<dbReference type="Proteomes" id="UP001342826">
    <property type="component" value="Unassembled WGS sequence"/>
</dbReference>
<dbReference type="GeneID" id="301142083"/>
<comment type="caution">
    <text evidence="4">The sequence shown here is derived from an EMBL/GenBank/DDBJ whole genome shotgun (WGS) entry which is preliminary data.</text>
</comment>
<dbReference type="InterPro" id="IPR012675">
    <property type="entry name" value="Beta-grasp_dom_sf"/>
</dbReference>
<evidence type="ECO:0000313" key="5">
    <source>
        <dbReference type="Proteomes" id="UP001342826"/>
    </source>
</evidence>
<sequence length="77" mass="8478">MNKVLLFAYLQEAAGKDHLFMQAAGLSVKELRNSLENETRLSSLQNVMIAINENYATDEDIIEENDVIALIPPVSGG</sequence>
<reference evidence="4 5" key="1">
    <citation type="submission" date="2023-03" db="EMBL/GenBank/DDBJ databases">
        <title>Bacillus Genome Sequencing.</title>
        <authorList>
            <person name="Dunlap C."/>
        </authorList>
    </citation>
    <scope>NUCLEOTIDE SEQUENCE [LARGE SCALE GENOMIC DNA]</scope>
    <source>
        <strain evidence="4 5">NRS-1717</strain>
    </source>
</reference>
<evidence type="ECO:0000256" key="2">
    <source>
        <dbReference type="ARBA" id="ARBA00024200"/>
    </source>
</evidence>